<dbReference type="OrthoDB" id="7391735at2"/>
<sequence length="225" mass="24786">MPQSPKQPKARRIMRPADAHAAQIDAELNQMLKPDSAVEANRLCLACGLCCNGSIFSRVGIEKREVEAIAAIVPVWEQESGDVAFSQPCPAWTEGKCGLYAVRPGRCASYICKLQGLVMNGAVSGAAGEKIVDAAVKQAAALRDRVAAYTGKEPQALNLRQFHKEFHPKAMKKAKSGELTLMEQTLVRECYLFLKLQDRYFSETSLIKQYAFILQQIDYFANGEG</sequence>
<protein>
    <submittedName>
        <fullName evidence="1">Uncharacterized protein</fullName>
    </submittedName>
</protein>
<dbReference type="STRING" id="1434232.MAIT1_00582"/>
<dbReference type="EMBL" id="LVJN01000021">
    <property type="protein sequence ID" value="OSM00145.1"/>
    <property type="molecule type" value="Genomic_DNA"/>
</dbReference>
<organism evidence="1 2">
    <name type="scientific">Magnetofaba australis IT-1</name>
    <dbReference type="NCBI Taxonomy" id="1434232"/>
    <lineage>
        <taxon>Bacteria</taxon>
        <taxon>Pseudomonadati</taxon>
        <taxon>Pseudomonadota</taxon>
        <taxon>Magnetococcia</taxon>
        <taxon>Magnetococcales</taxon>
        <taxon>Magnetococcaceae</taxon>
        <taxon>Magnetofaba</taxon>
    </lineage>
</organism>
<accession>A0A1Y2JZ20</accession>
<evidence type="ECO:0000313" key="2">
    <source>
        <dbReference type="Proteomes" id="UP000194003"/>
    </source>
</evidence>
<dbReference type="Proteomes" id="UP000194003">
    <property type="component" value="Unassembled WGS sequence"/>
</dbReference>
<gene>
    <name evidence="1" type="ORF">MAIT1_00582</name>
</gene>
<name>A0A1Y2JZ20_9PROT</name>
<keyword evidence="2" id="KW-1185">Reference proteome</keyword>
<proteinExistence type="predicted"/>
<dbReference type="AlphaFoldDB" id="A0A1Y2JZ20"/>
<evidence type="ECO:0000313" key="1">
    <source>
        <dbReference type="EMBL" id="OSM00145.1"/>
    </source>
</evidence>
<comment type="caution">
    <text evidence="1">The sequence shown here is derived from an EMBL/GenBank/DDBJ whole genome shotgun (WGS) entry which is preliminary data.</text>
</comment>
<dbReference type="RefSeq" id="WP_085446557.1">
    <property type="nucleotide sequence ID" value="NZ_LVJN01000021.1"/>
</dbReference>
<reference evidence="1 2" key="1">
    <citation type="journal article" date="2016" name="BMC Genomics">
        <title>Combined genomic and structural analyses of a cultured magnetotactic bacterium reveals its niche adaptation to a dynamic environment.</title>
        <authorList>
            <person name="Araujo A.C."/>
            <person name="Morillo V."/>
            <person name="Cypriano J."/>
            <person name="Teixeira L.C."/>
            <person name="Leao P."/>
            <person name="Lyra S."/>
            <person name="Almeida L.G."/>
            <person name="Bazylinski D.A."/>
            <person name="Vasconcellos A.T."/>
            <person name="Abreu F."/>
            <person name="Lins U."/>
        </authorList>
    </citation>
    <scope>NUCLEOTIDE SEQUENCE [LARGE SCALE GENOMIC DNA]</scope>
    <source>
        <strain evidence="1 2">IT-1</strain>
    </source>
</reference>